<dbReference type="SUPFAM" id="SSF52317">
    <property type="entry name" value="Class I glutamine amidotransferase-like"/>
    <property type="match status" value="1"/>
</dbReference>
<dbReference type="GO" id="GO:0003700">
    <property type="term" value="F:DNA-binding transcription factor activity"/>
    <property type="evidence" value="ECO:0007669"/>
    <property type="project" value="InterPro"/>
</dbReference>
<dbReference type="InterPro" id="IPR052158">
    <property type="entry name" value="INH-QAR"/>
</dbReference>
<dbReference type="Gene3D" id="3.40.50.880">
    <property type="match status" value="1"/>
</dbReference>
<keyword evidence="1" id="KW-0805">Transcription regulation</keyword>
<name>A0A975KBY4_9SPHN</name>
<protein>
    <submittedName>
        <fullName evidence="4">GlxA family transcriptional regulator</fullName>
    </submittedName>
</protein>
<dbReference type="Proteomes" id="UP000681425">
    <property type="component" value="Chromosome"/>
</dbReference>
<dbReference type="SMART" id="SM00342">
    <property type="entry name" value="HTH_ARAC"/>
    <property type="match status" value="1"/>
</dbReference>
<dbReference type="Gene3D" id="1.10.10.60">
    <property type="entry name" value="Homeodomain-like"/>
    <property type="match status" value="2"/>
</dbReference>
<evidence type="ECO:0000256" key="2">
    <source>
        <dbReference type="ARBA" id="ARBA00023163"/>
    </source>
</evidence>
<dbReference type="InterPro" id="IPR009057">
    <property type="entry name" value="Homeodomain-like_sf"/>
</dbReference>
<dbReference type="CDD" id="cd03138">
    <property type="entry name" value="GATase1_AraC_2"/>
    <property type="match status" value="1"/>
</dbReference>
<feature type="domain" description="HTH araC/xylS-type" evidence="3">
    <location>
        <begin position="223"/>
        <end position="321"/>
    </location>
</feature>
<keyword evidence="5" id="KW-1185">Reference proteome</keyword>
<dbReference type="AlphaFoldDB" id="A0A975KBY4"/>
<dbReference type="SUPFAM" id="SSF46689">
    <property type="entry name" value="Homeodomain-like"/>
    <property type="match status" value="2"/>
</dbReference>
<dbReference type="GO" id="GO:0043565">
    <property type="term" value="F:sequence-specific DNA binding"/>
    <property type="evidence" value="ECO:0007669"/>
    <property type="project" value="InterPro"/>
</dbReference>
<evidence type="ECO:0000313" key="5">
    <source>
        <dbReference type="Proteomes" id="UP000681425"/>
    </source>
</evidence>
<accession>A0A975KBY4</accession>
<dbReference type="InterPro" id="IPR002818">
    <property type="entry name" value="DJ-1/PfpI"/>
</dbReference>
<sequence length="328" mass="36337">MGSGRDQTPRAEVGILIYPGCQQGAVFGLSDLFWIANEHAARYGAEPVRVSFWEAQGDGQVVRTRDSHPECGDAVPAVLIAPPRLDHPADAEQTAPYARWLLDRHAAGSVLASVCAGAFLVAATGLLAGRPATTHWYFEEAFRARFPDVKLDINRLVIDDGDIITAGGITAWMELGLRIVDRLLGPSVMMETARFMLVDPAGREQQHYSSFSPRLTHGDEAILRVQHWLQAKGAVHVNVRDMAAEAHMEERTFLRRFRAATGLKPLEYSQHLRVGKARELLEFTVRPIDQVAWSSGYEDAAAFRKIFHKIVGLTPGDYRKRFGVRTAA</sequence>
<gene>
    <name evidence="4" type="ORF">KFK14_15725</name>
</gene>
<dbReference type="Pfam" id="PF12833">
    <property type="entry name" value="HTH_18"/>
    <property type="match status" value="1"/>
</dbReference>
<reference evidence="4" key="1">
    <citation type="submission" date="2021-04" db="EMBL/GenBank/DDBJ databases">
        <title>Isolation of p-tert-butylphenol degrading bacteria Sphingobium phenoxybenzoativorans Tas13 from active sludge.</title>
        <authorList>
            <person name="Li Y."/>
        </authorList>
    </citation>
    <scope>NUCLEOTIDE SEQUENCE</scope>
    <source>
        <strain evidence="4">Tas13</strain>
    </source>
</reference>
<proteinExistence type="predicted"/>
<dbReference type="KEGG" id="spph:KFK14_15725"/>
<dbReference type="PANTHER" id="PTHR43130">
    <property type="entry name" value="ARAC-FAMILY TRANSCRIPTIONAL REGULATOR"/>
    <property type="match status" value="1"/>
</dbReference>
<evidence type="ECO:0000259" key="3">
    <source>
        <dbReference type="PROSITE" id="PS01124"/>
    </source>
</evidence>
<dbReference type="Pfam" id="PF01965">
    <property type="entry name" value="DJ-1_PfpI"/>
    <property type="match status" value="1"/>
</dbReference>
<evidence type="ECO:0000313" key="4">
    <source>
        <dbReference type="EMBL" id="QUT08297.1"/>
    </source>
</evidence>
<dbReference type="InterPro" id="IPR029062">
    <property type="entry name" value="Class_I_gatase-like"/>
</dbReference>
<evidence type="ECO:0000256" key="1">
    <source>
        <dbReference type="ARBA" id="ARBA00023015"/>
    </source>
</evidence>
<dbReference type="InterPro" id="IPR018060">
    <property type="entry name" value="HTH_AraC"/>
</dbReference>
<keyword evidence="2" id="KW-0804">Transcription</keyword>
<dbReference type="PROSITE" id="PS01124">
    <property type="entry name" value="HTH_ARAC_FAMILY_2"/>
    <property type="match status" value="1"/>
</dbReference>
<organism evidence="4 5">
    <name type="scientific">Sphingobium phenoxybenzoativorans</name>
    <dbReference type="NCBI Taxonomy" id="1592790"/>
    <lineage>
        <taxon>Bacteria</taxon>
        <taxon>Pseudomonadati</taxon>
        <taxon>Pseudomonadota</taxon>
        <taxon>Alphaproteobacteria</taxon>
        <taxon>Sphingomonadales</taxon>
        <taxon>Sphingomonadaceae</taxon>
        <taxon>Sphingobium</taxon>
    </lineage>
</organism>
<dbReference type="PANTHER" id="PTHR43130:SF3">
    <property type="entry name" value="HTH-TYPE TRANSCRIPTIONAL REGULATOR RV1931C"/>
    <property type="match status" value="1"/>
</dbReference>
<dbReference type="EMBL" id="CP073910">
    <property type="protein sequence ID" value="QUT08297.1"/>
    <property type="molecule type" value="Genomic_DNA"/>
</dbReference>